<protein>
    <recommendedName>
        <fullName evidence="4">Oxysterol-binding protein</fullName>
    </recommendedName>
</protein>
<dbReference type="GO" id="GO:0005829">
    <property type="term" value="C:cytosol"/>
    <property type="evidence" value="ECO:0007669"/>
    <property type="project" value="TreeGrafter"/>
</dbReference>
<dbReference type="WBParaSite" id="Pan_g14.t2">
    <property type="protein sequence ID" value="Pan_g14.t2"/>
    <property type="gene ID" value="Pan_g14"/>
</dbReference>
<dbReference type="GO" id="GO:0097038">
    <property type="term" value="C:perinuclear endoplasmic reticulum"/>
    <property type="evidence" value="ECO:0007669"/>
    <property type="project" value="TreeGrafter"/>
</dbReference>
<organism evidence="5 6">
    <name type="scientific">Panagrellus redivivus</name>
    <name type="common">Microworm</name>
    <dbReference type="NCBI Taxonomy" id="6233"/>
    <lineage>
        <taxon>Eukaryota</taxon>
        <taxon>Metazoa</taxon>
        <taxon>Ecdysozoa</taxon>
        <taxon>Nematoda</taxon>
        <taxon>Chromadorea</taxon>
        <taxon>Rhabditida</taxon>
        <taxon>Tylenchina</taxon>
        <taxon>Panagrolaimomorpha</taxon>
        <taxon>Panagrolaimoidea</taxon>
        <taxon>Panagrolaimidae</taxon>
        <taxon>Panagrellus</taxon>
    </lineage>
</organism>
<evidence type="ECO:0000256" key="2">
    <source>
        <dbReference type="ARBA" id="ARBA00023121"/>
    </source>
</evidence>
<name>A0A7E4UXI0_PANRE</name>
<dbReference type="SUPFAM" id="SSF144000">
    <property type="entry name" value="Oxysterol-binding protein-like"/>
    <property type="match status" value="1"/>
</dbReference>
<sequence length="432" mass="49120">MSQRLEPPSVTTSDNGLDVNVETIKSPIPAVITRTTLPAPASNQKVGIWGLLKHAVGKDLSRLTMPILLNEPLSFLQRLGEYMEYHELITYASKSSDPVKRIEYITAFAMSALASGNVRLTKPFNPLLGETYELNHPELGFEFVAEQVSHHPPISAFFSQGPEFEFYGSVNPLVKFWGRSVEIVPQASFTLILKPYNEVYTWQAASCSVNNIMMGKMYMCLTGTMNIVCLQTHLNCNVKFNGPGRNGADPMVEGVVLEGKKPLRVIYGNWTEYLASTSYEIYEEVKNQYNKEFRKLEKKGFGEKCVICRDSNILWRVNKKPPNSKDLQYYYLTYFAMMLNEAVPEGGGDAAPPRTDCRYRPDIRLLEEGALDPAAKEKDRLENKQRSRSKMRKDFRPKWFKLGKDPATGNDNVYIFNQAYFNREFADADDIF</sequence>
<keyword evidence="5" id="KW-1185">Reference proteome</keyword>
<dbReference type="GO" id="GO:0005886">
    <property type="term" value="C:plasma membrane"/>
    <property type="evidence" value="ECO:0007669"/>
    <property type="project" value="TreeGrafter"/>
</dbReference>
<evidence type="ECO:0000256" key="3">
    <source>
        <dbReference type="RuleBase" id="RU003844"/>
    </source>
</evidence>
<dbReference type="GO" id="GO:0032934">
    <property type="term" value="F:sterol binding"/>
    <property type="evidence" value="ECO:0007669"/>
    <property type="project" value="TreeGrafter"/>
</dbReference>
<reference evidence="5" key="1">
    <citation type="journal article" date="2013" name="Genetics">
        <title>The draft genome and transcriptome of Panagrellus redivivus are shaped by the harsh demands of a free-living lifestyle.</title>
        <authorList>
            <person name="Srinivasan J."/>
            <person name="Dillman A.R."/>
            <person name="Macchietto M.G."/>
            <person name="Heikkinen L."/>
            <person name="Lakso M."/>
            <person name="Fracchia K.M."/>
            <person name="Antoshechkin I."/>
            <person name="Mortazavi A."/>
            <person name="Wong G."/>
            <person name="Sternberg P.W."/>
        </authorList>
    </citation>
    <scope>NUCLEOTIDE SEQUENCE [LARGE SCALE GENOMIC DNA]</scope>
    <source>
        <strain evidence="5">MT8872</strain>
    </source>
</reference>
<keyword evidence="2" id="KW-0446">Lipid-binding</keyword>
<accession>A0A7E4UXI0</accession>
<evidence type="ECO:0000313" key="5">
    <source>
        <dbReference type="Proteomes" id="UP000492821"/>
    </source>
</evidence>
<reference evidence="6" key="2">
    <citation type="submission" date="2020-10" db="UniProtKB">
        <authorList>
            <consortium name="WormBaseParasite"/>
        </authorList>
    </citation>
    <scope>IDENTIFICATION</scope>
</reference>
<proteinExistence type="inferred from homology"/>
<dbReference type="FunFam" id="2.40.160.120:FF:000001">
    <property type="entry name" value="Oxysterol-binding protein"/>
    <property type="match status" value="1"/>
</dbReference>
<keyword evidence="4" id="KW-0445">Lipid transport</keyword>
<evidence type="ECO:0000313" key="6">
    <source>
        <dbReference type="WBParaSite" id="Pan_g14.t2"/>
    </source>
</evidence>
<dbReference type="AlphaFoldDB" id="A0A7E4UXI0"/>
<dbReference type="PROSITE" id="PS01013">
    <property type="entry name" value="OSBP"/>
    <property type="match status" value="1"/>
</dbReference>
<dbReference type="InterPro" id="IPR000648">
    <property type="entry name" value="Oxysterol-bd"/>
</dbReference>
<keyword evidence="4" id="KW-0813">Transport</keyword>
<evidence type="ECO:0000256" key="4">
    <source>
        <dbReference type="RuleBase" id="RU003845"/>
    </source>
</evidence>
<dbReference type="InterPro" id="IPR037239">
    <property type="entry name" value="OSBP_sf"/>
</dbReference>
<dbReference type="GO" id="GO:0120009">
    <property type="term" value="P:intermembrane lipid transfer"/>
    <property type="evidence" value="ECO:0007669"/>
    <property type="project" value="UniProtKB-ARBA"/>
</dbReference>
<evidence type="ECO:0000256" key="1">
    <source>
        <dbReference type="ARBA" id="ARBA00008842"/>
    </source>
</evidence>
<dbReference type="Pfam" id="PF01237">
    <property type="entry name" value="Oxysterol_BP"/>
    <property type="match status" value="1"/>
</dbReference>
<dbReference type="PANTHER" id="PTHR10972">
    <property type="entry name" value="OXYSTEROL-BINDING PROTEIN-RELATED"/>
    <property type="match status" value="1"/>
</dbReference>
<dbReference type="Gene3D" id="2.40.160.120">
    <property type="match status" value="1"/>
</dbReference>
<comment type="similarity">
    <text evidence="1 3">Belongs to the OSBP family.</text>
</comment>
<dbReference type="InterPro" id="IPR018494">
    <property type="entry name" value="Oxysterol-bd_CS"/>
</dbReference>
<dbReference type="PANTHER" id="PTHR10972:SF209">
    <property type="entry name" value="OXYSTEROL-BINDING PROTEIN"/>
    <property type="match status" value="1"/>
</dbReference>
<dbReference type="Proteomes" id="UP000492821">
    <property type="component" value="Unassembled WGS sequence"/>
</dbReference>